<accession>A0ABT0LF21</accession>
<dbReference type="Proteomes" id="UP001203423">
    <property type="component" value="Unassembled WGS sequence"/>
</dbReference>
<evidence type="ECO:0000259" key="2">
    <source>
        <dbReference type="Pfam" id="PF02036"/>
    </source>
</evidence>
<organism evidence="3 4">
    <name type="scientific">Shewanella surugensis</name>
    <dbReference type="NCBI Taxonomy" id="212020"/>
    <lineage>
        <taxon>Bacteria</taxon>
        <taxon>Pseudomonadati</taxon>
        <taxon>Pseudomonadota</taxon>
        <taxon>Gammaproteobacteria</taxon>
        <taxon>Alteromonadales</taxon>
        <taxon>Shewanellaceae</taxon>
        <taxon>Shewanella</taxon>
    </lineage>
</organism>
<reference evidence="3 4" key="1">
    <citation type="submission" date="2022-01" db="EMBL/GenBank/DDBJ databases">
        <title>Whole genome-based taxonomy of the Shewanellaceae.</title>
        <authorList>
            <person name="Martin-Rodriguez A.J."/>
        </authorList>
    </citation>
    <scope>NUCLEOTIDE SEQUENCE [LARGE SCALE GENOMIC DNA]</scope>
    <source>
        <strain evidence="3 4">DSM 17177</strain>
    </source>
</reference>
<dbReference type="InterPro" id="IPR038989">
    <property type="entry name" value="UbiJ"/>
</dbReference>
<dbReference type="Pfam" id="PF02036">
    <property type="entry name" value="SCP2"/>
    <property type="match status" value="1"/>
</dbReference>
<evidence type="ECO:0000313" key="4">
    <source>
        <dbReference type="Proteomes" id="UP001203423"/>
    </source>
</evidence>
<comment type="caution">
    <text evidence="3">The sequence shown here is derived from an EMBL/GenBank/DDBJ whole genome shotgun (WGS) entry which is preliminary data.</text>
</comment>
<sequence>MKRELSLLLCAALETGLNQLISQSPEDYAKLRDLQRQVIGIQLAQLSWPLYFIFSDNVLVLSHYEGKVATQVNVDLTTLYQLREGANLTELIKQDKLSLEGDLSLLQTFSQLIQTLDIDFAEPLSRYLGDAPTHMLFSHLKRTRDKVTEIFHQTQSHVAQLTTEEYRIAPHKLEYIQFSDNVDTLNLDLEQLSLRISHLSHKVTTTA</sequence>
<protein>
    <recommendedName>
        <fullName evidence="1">Ubiquinone biosynthesis accessory factor UbiJ</fullName>
    </recommendedName>
</protein>
<dbReference type="HAMAP" id="MF_02215">
    <property type="entry name" value="UbiJ"/>
    <property type="match status" value="1"/>
</dbReference>
<comment type="pathway">
    <text evidence="1">Cofactor biosynthesis; ubiquinone biosynthesis.</text>
</comment>
<comment type="similarity">
    <text evidence="1">Belongs to the UbiJ family.</text>
</comment>
<dbReference type="InterPro" id="IPR036527">
    <property type="entry name" value="SCP2_sterol-bd_dom_sf"/>
</dbReference>
<comment type="function">
    <text evidence="1">Required for ubiquinone (coenzyme Q) biosynthesis. Binds hydrophobic ubiquinone biosynthetic intermediates via its SCP2 domain and is essential for the stability of the Ubi complex. May constitute a docking platform where Ubi enzymes assemble and access their SCP2-bound polyprenyl substrates.</text>
</comment>
<dbReference type="RefSeq" id="WP_248941696.1">
    <property type="nucleotide sequence ID" value="NZ_JAKIKS010000082.1"/>
</dbReference>
<evidence type="ECO:0000313" key="3">
    <source>
        <dbReference type="EMBL" id="MCL1126307.1"/>
    </source>
</evidence>
<keyword evidence="1" id="KW-0831">Ubiquinone biosynthesis</keyword>
<feature type="domain" description="SCP2" evidence="2">
    <location>
        <begin position="17"/>
        <end position="113"/>
    </location>
</feature>
<gene>
    <name evidence="1" type="primary">ubiJ</name>
    <name evidence="3" type="ORF">L2764_17920</name>
</gene>
<name>A0ABT0LF21_9GAMM</name>
<proteinExistence type="inferred from homology"/>
<keyword evidence="1" id="KW-0963">Cytoplasm</keyword>
<dbReference type="PANTHER" id="PTHR38693:SF1">
    <property type="entry name" value="UBIQUINONE BIOSYNTHESIS ACCESSORY FACTOR UBIJ"/>
    <property type="match status" value="1"/>
</dbReference>
<evidence type="ECO:0000256" key="1">
    <source>
        <dbReference type="HAMAP-Rule" id="MF_02215"/>
    </source>
</evidence>
<dbReference type="SUPFAM" id="SSF55718">
    <property type="entry name" value="SCP-like"/>
    <property type="match status" value="1"/>
</dbReference>
<comment type="subcellular location">
    <subcellularLocation>
        <location evidence="1">Cytoplasm</location>
    </subcellularLocation>
</comment>
<dbReference type="PANTHER" id="PTHR38693">
    <property type="entry name" value="UBIQUINONE BIOSYNTHESIS PROTEIN UBIJ"/>
    <property type="match status" value="1"/>
</dbReference>
<dbReference type="EMBL" id="JAKIKS010000082">
    <property type="protein sequence ID" value="MCL1126307.1"/>
    <property type="molecule type" value="Genomic_DNA"/>
</dbReference>
<dbReference type="InterPro" id="IPR003033">
    <property type="entry name" value="SCP2_sterol-bd_dom"/>
</dbReference>
<keyword evidence="4" id="KW-1185">Reference proteome</keyword>